<gene>
    <name evidence="2" type="ORF">B0T14DRAFT_604405</name>
</gene>
<evidence type="ECO:0000256" key="1">
    <source>
        <dbReference type="SAM" id="MobiDB-lite"/>
    </source>
</evidence>
<protein>
    <submittedName>
        <fullName evidence="2">Uncharacterized protein</fullName>
    </submittedName>
</protein>
<name>A0AA40C1A6_9PEZI</name>
<comment type="caution">
    <text evidence="2">The sequence shown here is derived from an EMBL/GenBank/DDBJ whole genome shotgun (WGS) entry which is preliminary data.</text>
</comment>
<feature type="region of interest" description="Disordered" evidence="1">
    <location>
        <begin position="1"/>
        <end position="51"/>
    </location>
</feature>
<sequence>MEFLRRGKRVIDNARKRSTAETDGPSMAEPSPTAPANVLSTPFDASGSLSAEDGSVGKLAGDALPGYSTLDPAKAPQEKSSDVYRLPDPKLVRELWKRKGQNCEGLMGHMALDVKRPFYAASEYGWSYTFFQLDRSYRWGLMKQEDPWRALYGICHTMTHTDRICRHLTWAQEYHYLVPQIDKFAPSQYRAPQPWRQALLYTLPVEEVIDETKPLPDDAAYLDDHLRCALLHPVGCRCMASVYWVAVKSCRLCFTDYAFNIVSVQGGNWWSNLFPQVLTKDQSQIQTSQHRATIHLSALLLPFTLLFTGLASSLATPLPVPTNLSVTELQELAARQIIF</sequence>
<evidence type="ECO:0000313" key="3">
    <source>
        <dbReference type="Proteomes" id="UP001175000"/>
    </source>
</evidence>
<dbReference type="Proteomes" id="UP001175000">
    <property type="component" value="Unassembled WGS sequence"/>
</dbReference>
<dbReference type="EMBL" id="JAULSU010000004">
    <property type="protein sequence ID" value="KAK0620903.1"/>
    <property type="molecule type" value="Genomic_DNA"/>
</dbReference>
<organism evidence="2 3">
    <name type="scientific">Immersiella caudata</name>
    <dbReference type="NCBI Taxonomy" id="314043"/>
    <lineage>
        <taxon>Eukaryota</taxon>
        <taxon>Fungi</taxon>
        <taxon>Dikarya</taxon>
        <taxon>Ascomycota</taxon>
        <taxon>Pezizomycotina</taxon>
        <taxon>Sordariomycetes</taxon>
        <taxon>Sordariomycetidae</taxon>
        <taxon>Sordariales</taxon>
        <taxon>Lasiosphaeriaceae</taxon>
        <taxon>Immersiella</taxon>
    </lineage>
</organism>
<reference evidence="2" key="1">
    <citation type="submission" date="2023-06" db="EMBL/GenBank/DDBJ databases">
        <title>Genome-scale phylogeny and comparative genomics of the fungal order Sordariales.</title>
        <authorList>
            <consortium name="Lawrence Berkeley National Laboratory"/>
            <person name="Hensen N."/>
            <person name="Bonometti L."/>
            <person name="Westerberg I."/>
            <person name="Brannstrom I.O."/>
            <person name="Guillou S."/>
            <person name="Cros-Aarteil S."/>
            <person name="Calhoun S."/>
            <person name="Haridas S."/>
            <person name="Kuo A."/>
            <person name="Mondo S."/>
            <person name="Pangilinan J."/>
            <person name="Riley R."/>
            <person name="Labutti K."/>
            <person name="Andreopoulos B."/>
            <person name="Lipzen A."/>
            <person name="Chen C."/>
            <person name="Yanf M."/>
            <person name="Daum C."/>
            <person name="Ng V."/>
            <person name="Clum A."/>
            <person name="Steindorff A."/>
            <person name="Ohm R."/>
            <person name="Martin F."/>
            <person name="Silar P."/>
            <person name="Natvig D."/>
            <person name="Lalanne C."/>
            <person name="Gautier V."/>
            <person name="Ament-Velasquez S.L."/>
            <person name="Kruys A."/>
            <person name="Hutchinson M.I."/>
            <person name="Powell A.J."/>
            <person name="Barry K."/>
            <person name="Miller A.N."/>
            <person name="Grigoriev I.V."/>
            <person name="Debuchy R."/>
            <person name="Gladieux P."/>
            <person name="Thoren M.H."/>
            <person name="Johannesson H."/>
        </authorList>
    </citation>
    <scope>NUCLEOTIDE SEQUENCE</scope>
    <source>
        <strain evidence="2">CBS 606.72</strain>
    </source>
</reference>
<keyword evidence="3" id="KW-1185">Reference proteome</keyword>
<evidence type="ECO:0000313" key="2">
    <source>
        <dbReference type="EMBL" id="KAK0620903.1"/>
    </source>
</evidence>
<proteinExistence type="predicted"/>
<accession>A0AA40C1A6</accession>
<feature type="compositionally biased region" description="Basic and acidic residues" evidence="1">
    <location>
        <begin position="9"/>
        <end position="20"/>
    </location>
</feature>
<dbReference type="AlphaFoldDB" id="A0AA40C1A6"/>